<dbReference type="PANTHER" id="PTHR30055">
    <property type="entry name" value="HTH-TYPE TRANSCRIPTIONAL REGULATOR RUTR"/>
    <property type="match status" value="1"/>
</dbReference>
<feature type="domain" description="HTH tetR-type" evidence="5">
    <location>
        <begin position="16"/>
        <end position="76"/>
    </location>
</feature>
<evidence type="ECO:0000259" key="5">
    <source>
        <dbReference type="PROSITE" id="PS50977"/>
    </source>
</evidence>
<gene>
    <name evidence="6" type="ORF">GCM10014713_25190</name>
</gene>
<dbReference type="InterPro" id="IPR023772">
    <property type="entry name" value="DNA-bd_HTH_TetR-type_CS"/>
</dbReference>
<dbReference type="Gene3D" id="1.10.357.10">
    <property type="entry name" value="Tetracycline Repressor, domain 2"/>
    <property type="match status" value="1"/>
</dbReference>
<dbReference type="InterPro" id="IPR009057">
    <property type="entry name" value="Homeodomain-like_sf"/>
</dbReference>
<dbReference type="Pfam" id="PF21935">
    <property type="entry name" value="TetR_C_45"/>
    <property type="match status" value="1"/>
</dbReference>
<reference evidence="6" key="2">
    <citation type="submission" date="2020-09" db="EMBL/GenBank/DDBJ databases">
        <authorList>
            <person name="Sun Q."/>
            <person name="Ohkuma M."/>
        </authorList>
    </citation>
    <scope>NUCLEOTIDE SEQUENCE</scope>
    <source>
        <strain evidence="6">JCM 3172</strain>
    </source>
</reference>
<dbReference type="PROSITE" id="PS01081">
    <property type="entry name" value="HTH_TETR_1"/>
    <property type="match status" value="1"/>
</dbReference>
<dbReference type="Proteomes" id="UP000619486">
    <property type="component" value="Unassembled WGS sequence"/>
</dbReference>
<dbReference type="EMBL" id="BMQQ01000007">
    <property type="protein sequence ID" value="GGT30537.1"/>
    <property type="molecule type" value="Genomic_DNA"/>
</dbReference>
<evidence type="ECO:0000256" key="3">
    <source>
        <dbReference type="ARBA" id="ARBA00023163"/>
    </source>
</evidence>
<dbReference type="SUPFAM" id="SSF46689">
    <property type="entry name" value="Homeodomain-like"/>
    <property type="match status" value="1"/>
</dbReference>
<organism evidence="6 7">
    <name type="scientific">Streptomyces purpureus</name>
    <dbReference type="NCBI Taxonomy" id="1951"/>
    <lineage>
        <taxon>Bacteria</taxon>
        <taxon>Bacillati</taxon>
        <taxon>Actinomycetota</taxon>
        <taxon>Actinomycetes</taxon>
        <taxon>Kitasatosporales</taxon>
        <taxon>Streptomycetaceae</taxon>
        <taxon>Streptomyces</taxon>
    </lineage>
</organism>
<dbReference type="InterPro" id="IPR036271">
    <property type="entry name" value="Tet_transcr_reg_TetR-rel_C_sf"/>
</dbReference>
<evidence type="ECO:0000256" key="2">
    <source>
        <dbReference type="ARBA" id="ARBA00023125"/>
    </source>
</evidence>
<feature type="DNA-binding region" description="H-T-H motif" evidence="4">
    <location>
        <begin position="39"/>
        <end position="58"/>
    </location>
</feature>
<dbReference type="GO" id="GO:0000976">
    <property type="term" value="F:transcription cis-regulatory region binding"/>
    <property type="evidence" value="ECO:0007669"/>
    <property type="project" value="TreeGrafter"/>
</dbReference>
<sequence length="213" mass="23247">MVAVTRAERVQQERAVRTREAILQAAAEVFDEYGFAGASITKIAERAGSTTGALYFHFKSKEGIALAVMRAQPSTIVPRLSSGGLQRLVDITLVWCWRLQRDPLLRAGVRLAVEQGAFGLQDDTSFREWAGIMEECLTEARAAGDLLDSVDAGEVAEFVVGACTGTQLHSQLTSGRTDLPDRVLRMWRYLLPGIATPEALSGIKLDLARGRVE</sequence>
<comment type="caution">
    <text evidence="6">The sequence shown here is derived from an EMBL/GenBank/DDBJ whole genome shotgun (WGS) entry which is preliminary data.</text>
</comment>
<proteinExistence type="predicted"/>
<evidence type="ECO:0000313" key="6">
    <source>
        <dbReference type="EMBL" id="GGT30537.1"/>
    </source>
</evidence>
<dbReference type="InterPro" id="IPR050109">
    <property type="entry name" value="HTH-type_TetR-like_transc_reg"/>
</dbReference>
<dbReference type="PANTHER" id="PTHR30055:SF234">
    <property type="entry name" value="HTH-TYPE TRANSCRIPTIONAL REGULATOR BETI"/>
    <property type="match status" value="1"/>
</dbReference>
<evidence type="ECO:0000313" key="7">
    <source>
        <dbReference type="Proteomes" id="UP000619486"/>
    </source>
</evidence>
<keyword evidence="2 4" id="KW-0238">DNA-binding</keyword>
<dbReference type="AlphaFoldDB" id="A0A918H0M4"/>
<dbReference type="InterPro" id="IPR054126">
    <property type="entry name" value="CprB_TetR_C"/>
</dbReference>
<accession>A0A918H0M4</accession>
<evidence type="ECO:0000256" key="1">
    <source>
        <dbReference type="ARBA" id="ARBA00023015"/>
    </source>
</evidence>
<protein>
    <submittedName>
        <fullName evidence="6">Gamma-butyrolactone-binding protein</fullName>
    </submittedName>
</protein>
<dbReference type="InterPro" id="IPR047923">
    <property type="entry name" value="ArpA-like"/>
</dbReference>
<name>A0A918H0M4_9ACTN</name>
<dbReference type="GO" id="GO:0003700">
    <property type="term" value="F:DNA-binding transcription factor activity"/>
    <property type="evidence" value="ECO:0007669"/>
    <property type="project" value="TreeGrafter"/>
</dbReference>
<dbReference type="PRINTS" id="PR00455">
    <property type="entry name" value="HTHTETR"/>
</dbReference>
<evidence type="ECO:0000256" key="4">
    <source>
        <dbReference type="PROSITE-ProRule" id="PRU00335"/>
    </source>
</evidence>
<dbReference type="NCBIfam" id="NF041196">
    <property type="entry name" value="ScbR_bind_reg"/>
    <property type="match status" value="1"/>
</dbReference>
<keyword evidence="3" id="KW-0804">Transcription</keyword>
<dbReference type="RefSeq" id="WP_019883955.1">
    <property type="nucleotide sequence ID" value="NZ_BMQQ01000007.1"/>
</dbReference>
<keyword evidence="7" id="KW-1185">Reference proteome</keyword>
<dbReference type="Pfam" id="PF00440">
    <property type="entry name" value="TetR_N"/>
    <property type="match status" value="1"/>
</dbReference>
<dbReference type="PROSITE" id="PS50977">
    <property type="entry name" value="HTH_TETR_2"/>
    <property type="match status" value="1"/>
</dbReference>
<reference evidence="6" key="1">
    <citation type="journal article" date="2014" name="Int. J. Syst. Evol. Microbiol.">
        <title>Complete genome sequence of Corynebacterium casei LMG S-19264T (=DSM 44701T), isolated from a smear-ripened cheese.</title>
        <authorList>
            <consortium name="US DOE Joint Genome Institute (JGI-PGF)"/>
            <person name="Walter F."/>
            <person name="Albersmeier A."/>
            <person name="Kalinowski J."/>
            <person name="Ruckert C."/>
        </authorList>
    </citation>
    <scope>NUCLEOTIDE SEQUENCE</scope>
    <source>
        <strain evidence="6">JCM 3172</strain>
    </source>
</reference>
<dbReference type="InterPro" id="IPR001647">
    <property type="entry name" value="HTH_TetR"/>
</dbReference>
<keyword evidence="1" id="KW-0805">Transcription regulation</keyword>
<dbReference type="SUPFAM" id="SSF48498">
    <property type="entry name" value="Tetracyclin repressor-like, C-terminal domain"/>
    <property type="match status" value="1"/>
</dbReference>